<evidence type="ECO:0000313" key="11">
    <source>
        <dbReference type="Proteomes" id="UP000295517"/>
    </source>
</evidence>
<keyword evidence="10" id="KW-1185">Reference proteome</keyword>
<dbReference type="PATRIC" id="fig|454.4.peg.243"/>
<keyword evidence="2 7" id="KW-0132">Cell division</keyword>
<keyword evidence="6 7" id="KW-0131">Cell cycle</keyword>
<dbReference type="GO" id="GO:0030428">
    <property type="term" value="C:cell septum"/>
    <property type="evidence" value="ECO:0007669"/>
    <property type="project" value="TreeGrafter"/>
</dbReference>
<evidence type="ECO:0000313" key="10">
    <source>
        <dbReference type="Proteomes" id="UP000054761"/>
    </source>
</evidence>
<dbReference type="InterPro" id="IPR007060">
    <property type="entry name" value="FtsL/DivIC"/>
</dbReference>
<keyword evidence="3 7" id="KW-0812">Transmembrane</keyword>
<evidence type="ECO:0000256" key="2">
    <source>
        <dbReference type="ARBA" id="ARBA00022618"/>
    </source>
</evidence>
<dbReference type="EMBL" id="CP038254">
    <property type="protein sequence ID" value="QBR83590.1"/>
    <property type="molecule type" value="Genomic_DNA"/>
</dbReference>
<dbReference type="GO" id="GO:0005886">
    <property type="term" value="C:plasma membrane"/>
    <property type="evidence" value="ECO:0007669"/>
    <property type="project" value="UniProtKB-SubCell"/>
</dbReference>
<dbReference type="EMBL" id="LNYH01000006">
    <property type="protein sequence ID" value="KTD33864.1"/>
    <property type="molecule type" value="Genomic_DNA"/>
</dbReference>
<dbReference type="GO" id="GO:0032153">
    <property type="term" value="C:cell division site"/>
    <property type="evidence" value="ECO:0007669"/>
    <property type="project" value="UniProtKB-UniRule"/>
</dbReference>
<evidence type="ECO:0000256" key="1">
    <source>
        <dbReference type="ARBA" id="ARBA00022475"/>
    </source>
</evidence>
<dbReference type="RefSeq" id="WP_058500623.1">
    <property type="nucleotide sequence ID" value="NZ_CAAAJA010000004.1"/>
</dbReference>
<dbReference type="HAMAP" id="MF_00599">
    <property type="entry name" value="FtsB"/>
    <property type="match status" value="1"/>
</dbReference>
<evidence type="ECO:0000256" key="3">
    <source>
        <dbReference type="ARBA" id="ARBA00022692"/>
    </source>
</evidence>
<evidence type="ECO:0000256" key="4">
    <source>
        <dbReference type="ARBA" id="ARBA00022989"/>
    </source>
</evidence>
<protein>
    <recommendedName>
        <fullName evidence="7">Cell division protein FtsB</fullName>
    </recommendedName>
</protein>
<dbReference type="Proteomes" id="UP000054761">
    <property type="component" value="Unassembled WGS sequence"/>
</dbReference>
<evidence type="ECO:0000313" key="8">
    <source>
        <dbReference type="EMBL" id="KTD33864.1"/>
    </source>
</evidence>
<keyword evidence="5 7" id="KW-0472">Membrane</keyword>
<reference evidence="8 10" key="1">
    <citation type="submission" date="2015-11" db="EMBL/GenBank/DDBJ databases">
        <title>Genomic analysis of 38 Legionella species identifies large and diverse effector repertoires.</title>
        <authorList>
            <person name="Burstein D."/>
            <person name="Amaro F."/>
            <person name="Zusman T."/>
            <person name="Lifshitz Z."/>
            <person name="Cohen O."/>
            <person name="Gilbert J.A."/>
            <person name="Pupko T."/>
            <person name="Shuman H.A."/>
            <person name="Segal G."/>
        </authorList>
    </citation>
    <scope>NUCLEOTIDE SEQUENCE [LARGE SCALE GENOMIC DNA]</scope>
    <source>
        <strain evidence="8 10">Bercovier 4</strain>
    </source>
</reference>
<keyword evidence="7" id="KW-0997">Cell inner membrane</keyword>
<reference evidence="9 11" key="2">
    <citation type="submission" date="2019-03" db="EMBL/GenBank/DDBJ databases">
        <title>Diverse conjugative elements silence natural transformation in Legionella species.</title>
        <authorList>
            <person name="Durieux I."/>
            <person name="Ginevra C."/>
            <person name="Attaiech L."/>
            <person name="Picq K."/>
            <person name="Juan P.A."/>
            <person name="Jarraud S."/>
            <person name="Charpentier X."/>
        </authorList>
    </citation>
    <scope>NUCLEOTIDE SEQUENCE [LARGE SCALE GENOMIC DNA]</scope>
    <source>
        <strain evidence="9 11">HL-0427-4011</strain>
    </source>
</reference>
<dbReference type="InterPro" id="IPR023081">
    <property type="entry name" value="Cell_div_FtsB"/>
</dbReference>
<comment type="similarity">
    <text evidence="7">Belongs to the FtsB family.</text>
</comment>
<name>A0A0W0WNI8_9GAMM</name>
<keyword evidence="1 7" id="KW-1003">Cell membrane</keyword>
<evidence type="ECO:0000313" key="9">
    <source>
        <dbReference type="EMBL" id="QBR83590.1"/>
    </source>
</evidence>
<dbReference type="NCBIfam" id="NF002058">
    <property type="entry name" value="PRK00888.1"/>
    <property type="match status" value="1"/>
</dbReference>
<dbReference type="STRING" id="454.Lisr_0232"/>
<evidence type="ECO:0000256" key="6">
    <source>
        <dbReference type="ARBA" id="ARBA00023306"/>
    </source>
</evidence>
<dbReference type="GO" id="GO:0043093">
    <property type="term" value="P:FtsZ-dependent cytokinesis"/>
    <property type="evidence" value="ECO:0007669"/>
    <property type="project" value="UniProtKB-UniRule"/>
</dbReference>
<dbReference type="PANTHER" id="PTHR37485:SF1">
    <property type="entry name" value="CELL DIVISION PROTEIN FTSB"/>
    <property type="match status" value="1"/>
</dbReference>
<evidence type="ECO:0000256" key="5">
    <source>
        <dbReference type="ARBA" id="ARBA00023136"/>
    </source>
</evidence>
<dbReference type="Proteomes" id="UP000295517">
    <property type="component" value="Chromosome"/>
</dbReference>
<evidence type="ECO:0000256" key="7">
    <source>
        <dbReference type="HAMAP-Rule" id="MF_00599"/>
    </source>
</evidence>
<proteinExistence type="inferred from homology"/>
<feature type="topological domain" description="Periplasmic" evidence="7">
    <location>
        <begin position="22"/>
        <end position="89"/>
    </location>
</feature>
<dbReference type="Pfam" id="PF04977">
    <property type="entry name" value="DivIC"/>
    <property type="match status" value="1"/>
</dbReference>
<gene>
    <name evidence="7 9" type="primary">ftsB</name>
    <name evidence="9" type="ORF">E3983_04005</name>
    <name evidence="8" type="ORF">Lisr_0232</name>
</gene>
<comment type="subunit">
    <text evidence="7">Part of a complex composed of FtsB, FtsL and FtsQ.</text>
</comment>
<accession>A0A0W0WNI8</accession>
<comment type="function">
    <text evidence="7">Essential cell division protein. May link together the upstream cell division proteins, which are predominantly cytoplasmic, with the downstream cell division proteins, which are predominantly periplasmic.</text>
</comment>
<dbReference type="AlphaFoldDB" id="A0A0W0WNI8"/>
<feature type="topological domain" description="Cytoplasmic" evidence="7">
    <location>
        <begin position="1"/>
        <end position="3"/>
    </location>
</feature>
<dbReference type="PANTHER" id="PTHR37485">
    <property type="entry name" value="CELL DIVISION PROTEIN FTSB"/>
    <property type="match status" value="1"/>
</dbReference>
<dbReference type="OrthoDB" id="7061211at2"/>
<organism evidence="8 10">
    <name type="scientific">Legionella israelensis</name>
    <dbReference type="NCBI Taxonomy" id="454"/>
    <lineage>
        <taxon>Bacteria</taxon>
        <taxon>Pseudomonadati</taxon>
        <taxon>Pseudomonadota</taxon>
        <taxon>Gammaproteobacteria</taxon>
        <taxon>Legionellales</taxon>
        <taxon>Legionellaceae</taxon>
        <taxon>Legionella</taxon>
    </lineage>
</organism>
<sequence>MRPLLAVLILALVMLQYKLWLGDGNVLQWFSLEKKLSDHERENEKLAARNRTMEAEIYELKHGEQALEEKARYELGMIKNNENYYQFVD</sequence>
<keyword evidence="4 7" id="KW-1133">Transmembrane helix</keyword>
<comment type="subcellular location">
    <subcellularLocation>
        <location evidence="7">Cell inner membrane</location>
        <topology evidence="7">Single-pass type II membrane protein</topology>
    </subcellularLocation>
    <text evidence="7">Localizes to the division septum.</text>
</comment>